<dbReference type="EMBL" id="JACGWO010000001">
    <property type="protein sequence ID" value="KAK4439294.1"/>
    <property type="molecule type" value="Genomic_DNA"/>
</dbReference>
<feature type="region of interest" description="Disordered" evidence="2">
    <location>
        <begin position="230"/>
        <end position="312"/>
    </location>
</feature>
<dbReference type="GO" id="GO:0006355">
    <property type="term" value="P:regulation of DNA-templated transcription"/>
    <property type="evidence" value="ECO:0007669"/>
    <property type="project" value="InterPro"/>
</dbReference>
<evidence type="ECO:0000313" key="5">
    <source>
        <dbReference type="Proteomes" id="UP001293254"/>
    </source>
</evidence>
<evidence type="ECO:0000259" key="3">
    <source>
        <dbReference type="Pfam" id="PF04504"/>
    </source>
</evidence>
<reference evidence="4" key="1">
    <citation type="submission" date="2020-06" db="EMBL/GenBank/DDBJ databases">
        <authorList>
            <person name="Li T."/>
            <person name="Hu X."/>
            <person name="Zhang T."/>
            <person name="Song X."/>
            <person name="Zhang H."/>
            <person name="Dai N."/>
            <person name="Sheng W."/>
            <person name="Hou X."/>
            <person name="Wei L."/>
        </authorList>
    </citation>
    <scope>NUCLEOTIDE SEQUENCE</scope>
    <source>
        <strain evidence="4">3651</strain>
        <tissue evidence="4">Leaf</tissue>
    </source>
</reference>
<feature type="region of interest" description="Disordered" evidence="2">
    <location>
        <begin position="1"/>
        <end position="170"/>
    </location>
</feature>
<feature type="compositionally biased region" description="Basic and acidic residues" evidence="2">
    <location>
        <begin position="1"/>
        <end position="12"/>
    </location>
</feature>
<feature type="compositionally biased region" description="Acidic residues" evidence="2">
    <location>
        <begin position="13"/>
        <end position="27"/>
    </location>
</feature>
<accession>A0AAE2CZ28</accession>
<name>A0AAE2CZ28_9LAMI</name>
<dbReference type="PANTHER" id="PTHR31662:SF104">
    <property type="entry name" value="LISH DOMAIN-CONTAINING PROTEIN C1711.05-LIKE"/>
    <property type="match status" value="1"/>
</dbReference>
<feature type="compositionally biased region" description="Basic and acidic residues" evidence="2">
    <location>
        <begin position="136"/>
        <end position="170"/>
    </location>
</feature>
<evidence type="ECO:0000313" key="4">
    <source>
        <dbReference type="EMBL" id="KAK4439294.1"/>
    </source>
</evidence>
<gene>
    <name evidence="4" type="ORF">Salat_0264300</name>
</gene>
<comment type="caution">
    <text evidence="4">The sequence shown here is derived from an EMBL/GenBank/DDBJ whole genome shotgun (WGS) entry which is preliminary data.</text>
</comment>
<feature type="compositionally biased region" description="Low complexity" evidence="2">
    <location>
        <begin position="41"/>
        <end position="67"/>
    </location>
</feature>
<dbReference type="PANTHER" id="PTHR31662">
    <property type="entry name" value="BNAANNG10740D PROTEIN-RELATED"/>
    <property type="match status" value="1"/>
</dbReference>
<sequence>MAKNREPEKPVDSETESGEEEDDDATSEDAGSQESDSEPEQTQVSKKPSSSTQTTPKKAQPQSSSKPQPQPPSSSDEEESGSESESDPDEPDPNVRPIASKPMVNEQKSNNGARKLRSKPISSDLVTPAKSAAAKRPAEEKETEAKDAKKSKKKAEPDTSEKKSTDDPKKLLFQRLWSEDDEIVILNGMIDYATKKKSDPVADLNAFHDFIKKNLHVDVTRTQLQDKIRRLRRKYENNKSKEKEGKDRTFSKPHEQKAYELSKKIWGNENGKENGVEKVMGSPKPNGSAFRKTPSKRPNMVENEEAKDAKSVEVVNSDAEGLLPAKGVNSGGVSVEERILRIGAELFESGKGLEGEKEWKKLRVEEMEVHLRQLEVRSAQTKLVLDAVKSGGH</sequence>
<dbReference type="AlphaFoldDB" id="A0AAE2CZ28"/>
<dbReference type="InterPro" id="IPR053932">
    <property type="entry name" value="GeBP-like_DBD"/>
</dbReference>
<protein>
    <submittedName>
        <fullName evidence="4">Transcription factor</fullName>
    </submittedName>
</protein>
<dbReference type="Pfam" id="PF04504">
    <property type="entry name" value="GeBP-like_DBD"/>
    <property type="match status" value="1"/>
</dbReference>
<dbReference type="Proteomes" id="UP001293254">
    <property type="component" value="Unassembled WGS sequence"/>
</dbReference>
<comment type="similarity">
    <text evidence="1">Belongs to the GeBP family.</text>
</comment>
<dbReference type="InterPro" id="IPR007592">
    <property type="entry name" value="GEBP"/>
</dbReference>
<reference evidence="4" key="2">
    <citation type="journal article" date="2024" name="Plant">
        <title>Genomic evolution and insights into agronomic trait innovations of Sesamum species.</title>
        <authorList>
            <person name="Miao H."/>
            <person name="Wang L."/>
            <person name="Qu L."/>
            <person name="Liu H."/>
            <person name="Sun Y."/>
            <person name="Le M."/>
            <person name="Wang Q."/>
            <person name="Wei S."/>
            <person name="Zheng Y."/>
            <person name="Lin W."/>
            <person name="Duan Y."/>
            <person name="Cao H."/>
            <person name="Xiong S."/>
            <person name="Wang X."/>
            <person name="Wei L."/>
            <person name="Li C."/>
            <person name="Ma Q."/>
            <person name="Ju M."/>
            <person name="Zhao R."/>
            <person name="Li G."/>
            <person name="Mu C."/>
            <person name="Tian Q."/>
            <person name="Mei H."/>
            <person name="Zhang T."/>
            <person name="Gao T."/>
            <person name="Zhang H."/>
        </authorList>
    </citation>
    <scope>NUCLEOTIDE SEQUENCE</scope>
    <source>
        <strain evidence="4">3651</strain>
    </source>
</reference>
<keyword evidence="5" id="KW-1185">Reference proteome</keyword>
<evidence type="ECO:0000256" key="2">
    <source>
        <dbReference type="SAM" id="MobiDB-lite"/>
    </source>
</evidence>
<feature type="compositionally biased region" description="Basic and acidic residues" evidence="2">
    <location>
        <begin position="230"/>
        <end position="263"/>
    </location>
</feature>
<feature type="compositionally biased region" description="Acidic residues" evidence="2">
    <location>
        <begin position="75"/>
        <end position="92"/>
    </location>
</feature>
<evidence type="ECO:0000256" key="1">
    <source>
        <dbReference type="ARBA" id="ARBA00010820"/>
    </source>
</evidence>
<organism evidence="4 5">
    <name type="scientific">Sesamum alatum</name>
    <dbReference type="NCBI Taxonomy" id="300844"/>
    <lineage>
        <taxon>Eukaryota</taxon>
        <taxon>Viridiplantae</taxon>
        <taxon>Streptophyta</taxon>
        <taxon>Embryophyta</taxon>
        <taxon>Tracheophyta</taxon>
        <taxon>Spermatophyta</taxon>
        <taxon>Magnoliopsida</taxon>
        <taxon>eudicotyledons</taxon>
        <taxon>Gunneridae</taxon>
        <taxon>Pentapetalae</taxon>
        <taxon>asterids</taxon>
        <taxon>lamiids</taxon>
        <taxon>Lamiales</taxon>
        <taxon>Pedaliaceae</taxon>
        <taxon>Sesamum</taxon>
    </lineage>
</organism>
<feature type="domain" description="Glabrous enhancer-binding protein-like DBD" evidence="3">
    <location>
        <begin position="173"/>
        <end position="267"/>
    </location>
</feature>
<dbReference type="GO" id="GO:0005634">
    <property type="term" value="C:nucleus"/>
    <property type="evidence" value="ECO:0007669"/>
    <property type="project" value="TreeGrafter"/>
</dbReference>
<proteinExistence type="inferred from homology"/>